<reference evidence="2 3" key="1">
    <citation type="journal article" date="2002" name="Nature">
        <title>Genome sequence and comparative analysis of the model rodent malaria parasite Plasmodium yoelii yoelii.</title>
        <authorList>
            <person name="Carlton J.M."/>
            <person name="Angiuoli S.V."/>
            <person name="Suh B.B."/>
            <person name="Kooij T.W."/>
            <person name="Pertea M."/>
            <person name="Silva J.C."/>
            <person name="Ermolaeva M.D."/>
            <person name="Allen J.E."/>
            <person name="Selengut J.D."/>
            <person name="Koo H.L."/>
            <person name="Peterson J.D."/>
            <person name="Pop M."/>
            <person name="Kosack D.S."/>
            <person name="Shumway M.F."/>
            <person name="Bidwell S.L."/>
            <person name="Shallom S.J."/>
            <person name="van Aken S.E."/>
            <person name="Riedmuller S.B."/>
            <person name="Feldblyum T.V."/>
            <person name="Cho J.K."/>
            <person name="Quackenbush J."/>
            <person name="Sedegah M."/>
            <person name="Shoaibi A."/>
            <person name="Cummings L.M."/>
            <person name="Florens L."/>
            <person name="Yates J.R."/>
            <person name="Raine J.D."/>
            <person name="Sinden R.E."/>
            <person name="Harris M.A."/>
            <person name="Cunningham D.A."/>
            <person name="Preiser P.R."/>
            <person name="Bergman L.W."/>
            <person name="Vaidya A.B."/>
            <person name="van Lin L.H."/>
            <person name="Janse C.J."/>
            <person name="Waters A.P."/>
            <person name="Smith H.O."/>
            <person name="White O.R."/>
            <person name="Salzberg S.L."/>
            <person name="Venter J.C."/>
            <person name="Fraser C.M."/>
            <person name="Hoffman S.L."/>
            <person name="Gardner M.J."/>
            <person name="Carucci D.J."/>
        </authorList>
    </citation>
    <scope>NUCLEOTIDE SEQUENCE [LARGE SCALE GENOMIC DNA]</scope>
    <source>
        <strain evidence="2 3">17XNL</strain>
    </source>
</reference>
<evidence type="ECO:0000313" key="3">
    <source>
        <dbReference type="Proteomes" id="UP000008553"/>
    </source>
</evidence>
<gene>
    <name evidence="2" type="ORF">PY06719</name>
</gene>
<dbReference type="PaxDb" id="73239-Q7R9Z0"/>
<proteinExistence type="predicted"/>
<name>Q7R9Z0_PLAYO</name>
<accession>Q7R9Z0</accession>
<dbReference type="Proteomes" id="UP000008553">
    <property type="component" value="Unassembled WGS sequence"/>
</dbReference>
<organism evidence="2 3">
    <name type="scientific">Plasmodium yoelii yoelii</name>
    <dbReference type="NCBI Taxonomy" id="73239"/>
    <lineage>
        <taxon>Eukaryota</taxon>
        <taxon>Sar</taxon>
        <taxon>Alveolata</taxon>
        <taxon>Apicomplexa</taxon>
        <taxon>Aconoidasida</taxon>
        <taxon>Haemosporida</taxon>
        <taxon>Plasmodiidae</taxon>
        <taxon>Plasmodium</taxon>
        <taxon>Plasmodium (Vinckeia)</taxon>
    </lineage>
</organism>
<evidence type="ECO:0000256" key="1">
    <source>
        <dbReference type="SAM" id="MobiDB-lite"/>
    </source>
</evidence>
<comment type="caution">
    <text evidence="2">The sequence shown here is derived from an EMBL/GenBank/DDBJ whole genome shotgun (WGS) entry which is preliminary data.</text>
</comment>
<feature type="region of interest" description="Disordered" evidence="1">
    <location>
        <begin position="37"/>
        <end position="64"/>
    </location>
</feature>
<sequence length="134" mass="15855">MNNKNNNDNKNNNTFADVSHINNVNNNFMNHDMVINNNDKNEEDEKNQHHGNINDTNANIQQKDEKNIPDFYTIDEETIFLNQLKCRNKFQKNIMKKLRQDGKMKYDFNIVCKNNKTEECIELSDQISKTDIET</sequence>
<dbReference type="AlphaFoldDB" id="Q7R9Z0"/>
<dbReference type="EMBL" id="AABL01002318">
    <property type="protein sequence ID" value="EAA18992.1"/>
    <property type="molecule type" value="Genomic_DNA"/>
</dbReference>
<dbReference type="KEGG" id="pyo:PY17X_1443800"/>
<feature type="compositionally biased region" description="Polar residues" evidence="1">
    <location>
        <begin position="50"/>
        <end position="61"/>
    </location>
</feature>
<protein>
    <submittedName>
        <fullName evidence="2">Uncharacterized protein</fullName>
    </submittedName>
</protein>
<keyword evidence="3" id="KW-1185">Reference proteome</keyword>
<dbReference type="InParanoid" id="Q7R9Z0"/>
<evidence type="ECO:0000313" key="2">
    <source>
        <dbReference type="EMBL" id="EAA18992.1"/>
    </source>
</evidence>